<dbReference type="Proteomes" id="UP000032287">
    <property type="component" value="Unassembled WGS sequence"/>
</dbReference>
<proteinExistence type="predicted"/>
<dbReference type="AlphaFoldDB" id="A0A0D1M3P0"/>
<sequence length="39" mass="4403">MGLVVRQLQNIIQKIITISKLLIDNLTINDVKIVGVEEK</sequence>
<organism evidence="1 2">
    <name type="scientific">Weissella cibaria</name>
    <dbReference type="NCBI Taxonomy" id="137591"/>
    <lineage>
        <taxon>Bacteria</taxon>
        <taxon>Bacillati</taxon>
        <taxon>Bacillota</taxon>
        <taxon>Bacilli</taxon>
        <taxon>Lactobacillales</taxon>
        <taxon>Lactobacillaceae</taxon>
        <taxon>Weissella</taxon>
    </lineage>
</organism>
<comment type="caution">
    <text evidence="1">The sequence shown here is derived from an EMBL/GenBank/DDBJ whole genome shotgun (WGS) entry which is preliminary data.</text>
</comment>
<evidence type="ECO:0000313" key="2">
    <source>
        <dbReference type="Proteomes" id="UP000032287"/>
    </source>
</evidence>
<reference evidence="1 2" key="1">
    <citation type="journal article" date="2015" name="Microbiology (Mosc.)">
        <title>Genomics of the Weissella cibaria species with an examination of its metabolic traits.</title>
        <authorList>
            <person name="Lynch K.M."/>
            <person name="Lucid A."/>
            <person name="Arendt E.K."/>
            <person name="Sleator R.D."/>
            <person name="Lucey B."/>
            <person name="Coffey A."/>
        </authorList>
    </citation>
    <scope>NUCLEOTIDE SEQUENCE [LARGE SCALE GENOMIC DNA]</scope>
    <source>
        <strain evidence="1 2">MG1</strain>
    </source>
</reference>
<gene>
    <name evidence="1" type="ORF">QX99_00230</name>
</gene>
<accession>A0A0D1M3P0</accession>
<evidence type="ECO:0000313" key="1">
    <source>
        <dbReference type="EMBL" id="KIU22721.1"/>
    </source>
</evidence>
<name>A0A0D1M3P0_9LACO</name>
<dbReference type="EMBL" id="JWHU01000001">
    <property type="protein sequence ID" value="KIU22721.1"/>
    <property type="molecule type" value="Genomic_DNA"/>
</dbReference>
<protein>
    <submittedName>
        <fullName evidence="1">Uncharacterized protein</fullName>
    </submittedName>
</protein>
<keyword evidence="2" id="KW-1185">Reference proteome</keyword>
<dbReference type="PATRIC" id="fig|137591.25.peg.226"/>